<dbReference type="GO" id="GO:0016787">
    <property type="term" value="F:hydrolase activity"/>
    <property type="evidence" value="ECO:0007669"/>
    <property type="project" value="UniProtKB-KW"/>
</dbReference>
<name>A0ABC8SBV7_9AQUA</name>
<dbReference type="InterPro" id="IPR001087">
    <property type="entry name" value="GDSL"/>
</dbReference>
<comment type="subcellular location">
    <subcellularLocation>
        <location evidence="1">Secreted</location>
    </subcellularLocation>
</comment>
<proteinExistence type="inferred from homology"/>
<comment type="similarity">
    <text evidence="2">Belongs to the 'GDSL' lipolytic enzyme family.</text>
</comment>
<evidence type="ECO:0000256" key="1">
    <source>
        <dbReference type="ARBA" id="ARBA00004613"/>
    </source>
</evidence>
<organism evidence="8 9">
    <name type="scientific">Ilex paraguariensis</name>
    <name type="common">yerba mate</name>
    <dbReference type="NCBI Taxonomy" id="185542"/>
    <lineage>
        <taxon>Eukaryota</taxon>
        <taxon>Viridiplantae</taxon>
        <taxon>Streptophyta</taxon>
        <taxon>Embryophyta</taxon>
        <taxon>Tracheophyta</taxon>
        <taxon>Spermatophyta</taxon>
        <taxon>Magnoliopsida</taxon>
        <taxon>eudicotyledons</taxon>
        <taxon>Gunneridae</taxon>
        <taxon>Pentapetalae</taxon>
        <taxon>asterids</taxon>
        <taxon>campanulids</taxon>
        <taxon>Aquifoliales</taxon>
        <taxon>Aquifoliaceae</taxon>
        <taxon>Ilex</taxon>
    </lineage>
</organism>
<evidence type="ECO:0000256" key="3">
    <source>
        <dbReference type="ARBA" id="ARBA00022525"/>
    </source>
</evidence>
<evidence type="ECO:0008006" key="10">
    <source>
        <dbReference type="Google" id="ProtNLM"/>
    </source>
</evidence>
<evidence type="ECO:0000256" key="7">
    <source>
        <dbReference type="ARBA" id="ARBA00023098"/>
    </source>
</evidence>
<dbReference type="Proteomes" id="UP001642360">
    <property type="component" value="Unassembled WGS sequence"/>
</dbReference>
<evidence type="ECO:0000313" key="8">
    <source>
        <dbReference type="EMBL" id="CAK9152664.1"/>
    </source>
</evidence>
<keyword evidence="4" id="KW-0732">Signal</keyword>
<dbReference type="Gene3D" id="3.40.50.1110">
    <property type="entry name" value="SGNH hydrolase"/>
    <property type="match status" value="2"/>
</dbReference>
<evidence type="ECO:0000313" key="9">
    <source>
        <dbReference type="Proteomes" id="UP001642360"/>
    </source>
</evidence>
<evidence type="ECO:0000256" key="2">
    <source>
        <dbReference type="ARBA" id="ARBA00008668"/>
    </source>
</evidence>
<keyword evidence="3" id="KW-0964">Secreted</keyword>
<dbReference type="AlphaFoldDB" id="A0ABC8SBV7"/>
<sequence length="329" mass="35051">MACEVPCYFIFGDALVDNGNNNGLLTHAKSNFPPYGIDFSDGQTGRFTNAELLGFDSYIQPFATANGSDILKGVNYGSSAAGILDETGEQLSPHWPIVAAAKGQYLISTLDAEILYELGARKVAIFGLSLMGCTAAKLAKNGTSGSASVDTINNGVQLFNDKLKPLVDGLNNHLADAKFIYINTTSISLEDPSVLAKLAKNGTSGSASVDTINNGVQLFNDKLKPLVDGLNNHLADAKFIYINTTSISLEDPSVLGNTNLNTPCCQVSTTMAKGLCIPGEIPCTNRAEYACWDSFHPSESVNMIIARRAYSALLPSDAYPIDIHRLAQL</sequence>
<keyword evidence="9" id="KW-1185">Reference proteome</keyword>
<dbReference type="EMBL" id="CAUOFW020002280">
    <property type="protein sequence ID" value="CAK9152664.1"/>
    <property type="molecule type" value="Genomic_DNA"/>
</dbReference>
<keyword evidence="6" id="KW-0442">Lipid degradation</keyword>
<keyword evidence="5" id="KW-0378">Hydrolase</keyword>
<dbReference type="PANTHER" id="PTHR45650:SF3">
    <property type="entry name" value="OS01G0748500 PROTEIN"/>
    <property type="match status" value="1"/>
</dbReference>
<comment type="caution">
    <text evidence="8">The sequence shown here is derived from an EMBL/GenBank/DDBJ whole genome shotgun (WGS) entry which is preliminary data.</text>
</comment>
<dbReference type="InterPro" id="IPR051238">
    <property type="entry name" value="GDSL_esterase/lipase"/>
</dbReference>
<protein>
    <recommendedName>
        <fullName evidence="10">GDSL esterase/lipase</fullName>
    </recommendedName>
</protein>
<evidence type="ECO:0000256" key="4">
    <source>
        <dbReference type="ARBA" id="ARBA00022729"/>
    </source>
</evidence>
<reference evidence="8 9" key="1">
    <citation type="submission" date="2024-02" db="EMBL/GenBank/DDBJ databases">
        <authorList>
            <person name="Vignale AGUSTIN F."/>
            <person name="Sosa J E."/>
            <person name="Modenutti C."/>
        </authorList>
    </citation>
    <scope>NUCLEOTIDE SEQUENCE [LARGE SCALE GENOMIC DNA]</scope>
</reference>
<dbReference type="PANTHER" id="PTHR45650">
    <property type="entry name" value="GDSL-LIKE LIPASE/ACYLHYDROLASE-RELATED"/>
    <property type="match status" value="1"/>
</dbReference>
<gene>
    <name evidence="8" type="ORF">ILEXP_LOCUS20889</name>
</gene>
<accession>A0ABC8SBV7</accession>
<dbReference type="GO" id="GO:0016042">
    <property type="term" value="P:lipid catabolic process"/>
    <property type="evidence" value="ECO:0007669"/>
    <property type="project" value="UniProtKB-KW"/>
</dbReference>
<evidence type="ECO:0000256" key="6">
    <source>
        <dbReference type="ARBA" id="ARBA00022963"/>
    </source>
</evidence>
<dbReference type="Pfam" id="PF00657">
    <property type="entry name" value="Lipase_GDSL"/>
    <property type="match status" value="1"/>
</dbReference>
<keyword evidence="7" id="KW-0443">Lipid metabolism</keyword>
<evidence type="ECO:0000256" key="5">
    <source>
        <dbReference type="ARBA" id="ARBA00022801"/>
    </source>
</evidence>
<dbReference type="GO" id="GO:0005576">
    <property type="term" value="C:extracellular region"/>
    <property type="evidence" value="ECO:0007669"/>
    <property type="project" value="UniProtKB-SubCell"/>
</dbReference>
<dbReference type="InterPro" id="IPR036514">
    <property type="entry name" value="SGNH_hydro_sf"/>
</dbReference>